<dbReference type="Pfam" id="PF01966">
    <property type="entry name" value="HD"/>
    <property type="match status" value="1"/>
</dbReference>
<sequence>MNMAEKQLLSFQVDEQFDLFLLLKGADVKTAKNGKQFIRMTFEDPSGELSGNFWDATDQDIATFEPGKVVLVRGKKELYQGNSQLKIMNLRLANTSEPNDPSQYVAHGPMTRAEMEESVSNIIFEITEPTWNRVVRTLLQRHADDFYNFPAAKKNHHAFAGGLAYHTISIVRLAKTVADLHPNIDRSLLYSGALLHDLGKTIELSGPISTTYTLAGNLIGHIVLIDEEIVNVCQELHFDPESEEMLLLRHMILAHHGLLEYGSPVRPHLLEAEVLHDLDELDASIQMMSTAVEHTEPGDFSERIFGLDGRNFYRPTASKTNQSEDD</sequence>
<dbReference type="CDD" id="cd04492">
    <property type="entry name" value="YhaM_OBF_like"/>
    <property type="match status" value="1"/>
</dbReference>
<evidence type="ECO:0000256" key="1">
    <source>
        <dbReference type="ARBA" id="ARBA00022801"/>
    </source>
</evidence>
<dbReference type="AlphaFoldDB" id="A0A0R1RQR9"/>
<evidence type="ECO:0000256" key="2">
    <source>
        <dbReference type="ARBA" id="ARBA00022839"/>
    </source>
</evidence>
<dbReference type="InterPro" id="IPR003607">
    <property type="entry name" value="HD/PDEase_dom"/>
</dbReference>
<dbReference type="SMART" id="SM00471">
    <property type="entry name" value="HDc"/>
    <property type="match status" value="1"/>
</dbReference>
<evidence type="ECO:0000313" key="5">
    <source>
        <dbReference type="Proteomes" id="UP000051999"/>
    </source>
</evidence>
<reference evidence="4 5" key="1">
    <citation type="journal article" date="2015" name="Genome Announc.">
        <title>Expanding the biotechnology potential of lactobacilli through comparative genomics of 213 strains and associated genera.</title>
        <authorList>
            <person name="Sun Z."/>
            <person name="Harris H.M."/>
            <person name="McCann A."/>
            <person name="Guo C."/>
            <person name="Argimon S."/>
            <person name="Zhang W."/>
            <person name="Yang X."/>
            <person name="Jeffery I.B."/>
            <person name="Cooney J.C."/>
            <person name="Kagawa T.F."/>
            <person name="Liu W."/>
            <person name="Song Y."/>
            <person name="Salvetti E."/>
            <person name="Wrobel A."/>
            <person name="Rasinkangas P."/>
            <person name="Parkhill J."/>
            <person name="Rea M.C."/>
            <person name="O'Sullivan O."/>
            <person name="Ritari J."/>
            <person name="Douillard F.P."/>
            <person name="Paul Ross R."/>
            <person name="Yang R."/>
            <person name="Briner A.E."/>
            <person name="Felis G.E."/>
            <person name="de Vos W.M."/>
            <person name="Barrangou R."/>
            <person name="Klaenhammer T.R."/>
            <person name="Caufield P.W."/>
            <person name="Cui Y."/>
            <person name="Zhang H."/>
            <person name="O'Toole P.W."/>
        </authorList>
    </citation>
    <scope>NUCLEOTIDE SEQUENCE [LARGE SCALE GENOMIC DNA]</scope>
    <source>
        <strain evidence="4 5">DSM 15814</strain>
    </source>
</reference>
<accession>A0A0R1RQR9</accession>
<organism evidence="4 5">
    <name type="scientific">Furfurilactobacillus rossiae DSM 15814</name>
    <dbReference type="NCBI Taxonomy" id="1114972"/>
    <lineage>
        <taxon>Bacteria</taxon>
        <taxon>Bacillati</taxon>
        <taxon>Bacillota</taxon>
        <taxon>Bacilli</taxon>
        <taxon>Lactobacillales</taxon>
        <taxon>Lactobacillaceae</taxon>
        <taxon>Furfurilactobacillus</taxon>
    </lineage>
</organism>
<dbReference type="Proteomes" id="UP000051999">
    <property type="component" value="Unassembled WGS sequence"/>
</dbReference>
<evidence type="ECO:0000259" key="3">
    <source>
        <dbReference type="PROSITE" id="PS51831"/>
    </source>
</evidence>
<dbReference type="CDD" id="cd00077">
    <property type="entry name" value="HDc"/>
    <property type="match status" value="1"/>
</dbReference>
<dbReference type="eggNOG" id="COG3481">
    <property type="taxonomic scope" value="Bacteria"/>
</dbReference>
<dbReference type="InterPro" id="IPR004365">
    <property type="entry name" value="NA-bd_OB_tRNA"/>
</dbReference>
<dbReference type="InterPro" id="IPR006674">
    <property type="entry name" value="HD_domain"/>
</dbReference>
<dbReference type="GO" id="GO:0003676">
    <property type="term" value="F:nucleic acid binding"/>
    <property type="evidence" value="ECO:0007669"/>
    <property type="project" value="InterPro"/>
</dbReference>
<dbReference type="FunFam" id="1.10.3210.10:FF:000008">
    <property type="entry name" value="3'-5' exoribonuclease YhaM"/>
    <property type="match status" value="1"/>
</dbReference>
<keyword evidence="1" id="KW-0378">Hydrolase</keyword>
<dbReference type="PANTHER" id="PTHR37294:SF1">
    <property type="entry name" value="3'-5' EXORIBONUCLEASE YHAM"/>
    <property type="match status" value="1"/>
</dbReference>
<dbReference type="Gene3D" id="1.10.3210.10">
    <property type="entry name" value="Hypothetical protein af1432"/>
    <property type="match status" value="1"/>
</dbReference>
<dbReference type="InterPro" id="IPR050798">
    <property type="entry name" value="YhaM_exoribonuc/phosphodiest"/>
</dbReference>
<dbReference type="SUPFAM" id="SSF109604">
    <property type="entry name" value="HD-domain/PDEase-like"/>
    <property type="match status" value="1"/>
</dbReference>
<dbReference type="GO" id="GO:0031125">
    <property type="term" value="P:rRNA 3'-end processing"/>
    <property type="evidence" value="ECO:0007669"/>
    <property type="project" value="TreeGrafter"/>
</dbReference>
<evidence type="ECO:0000313" key="4">
    <source>
        <dbReference type="EMBL" id="KRL57428.1"/>
    </source>
</evidence>
<dbReference type="GO" id="GO:0004527">
    <property type="term" value="F:exonuclease activity"/>
    <property type="evidence" value="ECO:0007669"/>
    <property type="project" value="UniProtKB-KW"/>
</dbReference>
<dbReference type="PROSITE" id="PS51831">
    <property type="entry name" value="HD"/>
    <property type="match status" value="1"/>
</dbReference>
<name>A0A0R1RQR9_9LACO</name>
<feature type="domain" description="HD" evidence="3">
    <location>
        <begin position="166"/>
        <end position="284"/>
    </location>
</feature>
<gene>
    <name evidence="4" type="ORF">FD35_GL000444</name>
</gene>
<keyword evidence="5" id="KW-1185">Reference proteome</keyword>
<keyword evidence="2" id="KW-0269">Exonuclease</keyword>
<dbReference type="PATRIC" id="fig|1114972.6.peg.444"/>
<comment type="caution">
    <text evidence="4">The sequence shown here is derived from an EMBL/GenBank/DDBJ whole genome shotgun (WGS) entry which is preliminary data.</text>
</comment>
<dbReference type="EMBL" id="AZFF01000001">
    <property type="protein sequence ID" value="KRL57428.1"/>
    <property type="molecule type" value="Genomic_DNA"/>
</dbReference>
<protein>
    <recommendedName>
        <fullName evidence="3">HD domain-containing protein</fullName>
    </recommendedName>
</protein>
<dbReference type="STRING" id="1114972.FD35_GL000444"/>
<dbReference type="Pfam" id="PF01336">
    <property type="entry name" value="tRNA_anti-codon"/>
    <property type="match status" value="1"/>
</dbReference>
<proteinExistence type="predicted"/>
<dbReference type="PANTHER" id="PTHR37294">
    <property type="entry name" value="3'-5' EXORIBONUCLEASE YHAM"/>
    <property type="match status" value="1"/>
</dbReference>
<keyword evidence="2" id="KW-0540">Nuclease</keyword>